<dbReference type="InterPro" id="IPR001584">
    <property type="entry name" value="Integrase_cat-core"/>
</dbReference>
<feature type="domain" description="Integrase catalytic" evidence="1">
    <location>
        <begin position="289"/>
        <end position="508"/>
    </location>
</feature>
<evidence type="ECO:0000259" key="1">
    <source>
        <dbReference type="PROSITE" id="PS50994"/>
    </source>
</evidence>
<dbReference type="Gene3D" id="2.30.30.130">
    <property type="entry name" value="Transposase, Mu, C-terminal"/>
    <property type="match status" value="1"/>
</dbReference>
<keyword evidence="3" id="KW-1185">Reference proteome</keyword>
<accession>A0ABN8UAA9</accession>
<dbReference type="InterPro" id="IPR012337">
    <property type="entry name" value="RNaseH-like_sf"/>
</dbReference>
<reference evidence="2" key="1">
    <citation type="submission" date="2022-06" db="EMBL/GenBank/DDBJ databases">
        <authorList>
            <person name="Dietemann V."/>
            <person name="Ory F."/>
            <person name="Dainat B."/>
            <person name="Oberhansli S."/>
        </authorList>
    </citation>
    <scope>NUCLEOTIDE SEQUENCE</scope>
    <source>
        <strain evidence="2">Ena-SAMPLE-TAB-26-04-2022-14:26:32:270-5432</strain>
    </source>
</reference>
<evidence type="ECO:0000313" key="3">
    <source>
        <dbReference type="Proteomes" id="UP001154322"/>
    </source>
</evidence>
<dbReference type="InterPro" id="IPR015378">
    <property type="entry name" value="Transposase-like_Mu_C"/>
</dbReference>
<dbReference type="Pfam" id="PF09299">
    <property type="entry name" value="Mu-transpos_C"/>
    <property type="match status" value="1"/>
</dbReference>
<protein>
    <submittedName>
        <fullName evidence="2">Mu transposase C-terminal domain-containing protein</fullName>
    </submittedName>
</protein>
<dbReference type="SUPFAM" id="SSF50610">
    <property type="entry name" value="mu transposase, C-terminal domain"/>
    <property type="match status" value="1"/>
</dbReference>
<dbReference type="InterPro" id="IPR009057">
    <property type="entry name" value="Homeodomain-like_sf"/>
</dbReference>
<dbReference type="InterPro" id="IPR009004">
    <property type="entry name" value="Transposase_Mu_C"/>
</dbReference>
<dbReference type="Gene3D" id="1.10.10.60">
    <property type="entry name" value="Homeodomain-like"/>
    <property type="match status" value="1"/>
</dbReference>
<proteinExistence type="predicted"/>
<dbReference type="PROSITE" id="PS50994">
    <property type="entry name" value="INTEGRASE"/>
    <property type="match status" value="1"/>
</dbReference>
<evidence type="ECO:0000313" key="2">
    <source>
        <dbReference type="EMBL" id="CAH8246347.1"/>
    </source>
</evidence>
<dbReference type="SUPFAM" id="SSF53098">
    <property type="entry name" value="Ribonuclease H-like"/>
    <property type="match status" value="1"/>
</dbReference>
<comment type="caution">
    <text evidence="2">The sequence shown here is derived from an EMBL/GenBank/DDBJ whole genome shotgun (WGS) entry which is preliminary data.</text>
</comment>
<organism evidence="2 3">
    <name type="scientific">Paenibacillus melissococcoides</name>
    <dbReference type="NCBI Taxonomy" id="2912268"/>
    <lineage>
        <taxon>Bacteria</taxon>
        <taxon>Bacillati</taxon>
        <taxon>Bacillota</taxon>
        <taxon>Bacilli</taxon>
        <taxon>Bacillales</taxon>
        <taxon>Paenibacillaceae</taxon>
        <taxon>Paenibacillus</taxon>
    </lineage>
</organism>
<gene>
    <name evidence="2" type="ORF">WJ0W_003582</name>
</gene>
<sequence length="701" mass="80601">MTWIAMGEQEKKSTSRDSKRMPHFAMNAPFSRTRKLYSFPQYIRHQRRNKGGIFVSVWLPTKDVADLYGLTERAIRIRLQKGSFRFKVVTNHLNREQYLIDLTSLPTEMQQEYLQKVQSVESAENAHFEDEQKRYTLGELRLIYGEDKMERYLLEAFQRIDWIEQVKALPHGEKGEAIEALCKEKGISKRSLYRWMDDYEKGGLTALMRKPHENRGRSTKLTKPEIMFIRGFYNQSFQPKGSVVYEQYLKKCKQEGWEPISQATMYREIARIPKPEKVLAREGMKALEAKCLPQATRDLELLKVNEIWVGDGHTIAILIPHRNRIKRFTMSAWMDMRSRAMVGWCIGTHGSSQTVGLAVRHGILPKENSPIQGLPGFVYMDNGKEYKNRHLNGGIHHSSRIDFSLEQEGLFKSLDIGTRFALPYNAKAKPIERAFQTFSDRMSRYVLGFCGESPAERPHDLNERDLFISGLTVEQVATIVEGYMNKYNNTPHAGLKGKTPLEVYQSEAKFRYDSVREEELDLLMMKSDKAAILPGGDIKKFGVVFHDEALYNLQGESVTVRYDPNRLDELYVYHNGELHCKAQAKELLPMFATEEQHKELQRRKAKARKATKEALDGYGISAAEARRMVLEDYTDDEEILDIVCGKNIKAKLQSNKVVRFGRATKLASEKKALDEQLEVAAASEASSFFGKMGEAFLQNVK</sequence>
<dbReference type="Gene3D" id="3.30.420.10">
    <property type="entry name" value="Ribonuclease H-like superfamily/Ribonuclease H"/>
    <property type="match status" value="1"/>
</dbReference>
<dbReference type="InterPro" id="IPR036397">
    <property type="entry name" value="RNaseH_sf"/>
</dbReference>
<dbReference type="EMBL" id="CALYLO010000005">
    <property type="protein sequence ID" value="CAH8246347.1"/>
    <property type="molecule type" value="Genomic_DNA"/>
</dbReference>
<name>A0ABN8UAA9_9BACL</name>
<dbReference type="SUPFAM" id="SSF46689">
    <property type="entry name" value="Homeodomain-like"/>
    <property type="match status" value="1"/>
</dbReference>
<dbReference type="Proteomes" id="UP001154322">
    <property type="component" value="Unassembled WGS sequence"/>
</dbReference>
<dbReference type="Pfam" id="PF13551">
    <property type="entry name" value="HTH_29"/>
    <property type="match status" value="1"/>
</dbReference>